<dbReference type="GO" id="GO:0016491">
    <property type="term" value="F:oxidoreductase activity"/>
    <property type="evidence" value="ECO:0007669"/>
    <property type="project" value="InterPro"/>
</dbReference>
<dbReference type="InterPro" id="IPR042128">
    <property type="entry name" value="NuoE_dom"/>
</dbReference>
<evidence type="ECO:0000256" key="5">
    <source>
        <dbReference type="ARBA" id="ARBA00023004"/>
    </source>
</evidence>
<gene>
    <name evidence="11" type="ORF">EDC35_102477</name>
</gene>
<comment type="cofactor">
    <cofactor evidence="10">
        <name>[2Fe-2S] cluster</name>
        <dbReference type="ChEBI" id="CHEBI:190135"/>
    </cofactor>
    <text evidence="10">Binds 1 [2Fe-2S] cluster.</text>
</comment>
<evidence type="ECO:0000313" key="12">
    <source>
        <dbReference type="Proteomes" id="UP000295717"/>
    </source>
</evidence>
<evidence type="ECO:0000256" key="7">
    <source>
        <dbReference type="ARBA" id="ARBA00031580"/>
    </source>
</evidence>
<reference evidence="11 12" key="1">
    <citation type="submission" date="2019-03" db="EMBL/GenBank/DDBJ databases">
        <title>Genomic Encyclopedia of Type Strains, Phase IV (KMG-IV): sequencing the most valuable type-strain genomes for metagenomic binning, comparative biology and taxonomic classification.</title>
        <authorList>
            <person name="Goeker M."/>
        </authorList>
    </citation>
    <scope>NUCLEOTIDE SEQUENCE [LARGE SCALE GENOMIC DNA]</scope>
    <source>
        <strain evidence="11 12">DSM 13587</strain>
    </source>
</reference>
<evidence type="ECO:0000256" key="1">
    <source>
        <dbReference type="ARBA" id="ARBA00010643"/>
    </source>
</evidence>
<sequence length="164" mass="17671">MTLPQAKPPLPSEDKRWKLVNATMRRNGYAGHALIEALHSIQDAFGFLDEISLRFVAGSLDLPLSKVYGVATFYHIFMLKPKGRHTCVVCTGTACYIKGAGDLVDTINARFGVQPGGTTEDDRLSVLAARCVGACGLAPAVVVDGELHGKLTAETLMTRLEELN</sequence>
<accession>A0A4R3N241</accession>
<dbReference type="InterPro" id="IPR036249">
    <property type="entry name" value="Thioredoxin-like_sf"/>
</dbReference>
<dbReference type="AlphaFoldDB" id="A0A4R3N241"/>
<feature type="binding site" evidence="10">
    <location>
        <position position="95"/>
    </location>
    <ligand>
        <name>[2Fe-2S] cluster</name>
        <dbReference type="ChEBI" id="CHEBI:190135"/>
    </ligand>
</feature>
<evidence type="ECO:0000256" key="3">
    <source>
        <dbReference type="ARBA" id="ARBA00022714"/>
    </source>
</evidence>
<dbReference type="RefSeq" id="WP_132976245.1">
    <property type="nucleotide sequence ID" value="NZ_SMAO01000002.1"/>
</dbReference>
<dbReference type="Gene3D" id="1.10.10.1590">
    <property type="entry name" value="NADH-quinone oxidoreductase subunit E"/>
    <property type="match status" value="1"/>
</dbReference>
<dbReference type="GO" id="GO:0046872">
    <property type="term" value="F:metal ion binding"/>
    <property type="evidence" value="ECO:0007669"/>
    <property type="project" value="UniProtKB-KW"/>
</dbReference>
<feature type="binding site" evidence="10">
    <location>
        <position position="90"/>
    </location>
    <ligand>
        <name>[2Fe-2S] cluster</name>
        <dbReference type="ChEBI" id="CHEBI:190135"/>
    </ligand>
</feature>
<evidence type="ECO:0000256" key="9">
    <source>
        <dbReference type="ARBA" id="ARBA00034078"/>
    </source>
</evidence>
<dbReference type="CDD" id="cd03064">
    <property type="entry name" value="TRX_Fd_NuoE"/>
    <property type="match status" value="1"/>
</dbReference>
<evidence type="ECO:0000256" key="6">
    <source>
        <dbReference type="ARBA" id="ARBA00023014"/>
    </source>
</evidence>
<dbReference type="GO" id="GO:0051537">
    <property type="term" value="F:2 iron, 2 sulfur cluster binding"/>
    <property type="evidence" value="ECO:0007669"/>
    <property type="project" value="UniProtKB-KW"/>
</dbReference>
<feature type="binding site" evidence="10">
    <location>
        <position position="135"/>
    </location>
    <ligand>
        <name>[2Fe-2S] cluster</name>
        <dbReference type="ChEBI" id="CHEBI:190135"/>
    </ligand>
</feature>
<dbReference type="PANTHER" id="PTHR43342:SF2">
    <property type="entry name" value="POTENTIAL NAD-REDUCING HYDROGENASE SUBUNIT"/>
    <property type="match status" value="1"/>
</dbReference>
<dbReference type="PIRSF" id="PIRSF000216">
    <property type="entry name" value="NADH_DH_24kDa"/>
    <property type="match status" value="1"/>
</dbReference>
<protein>
    <recommendedName>
        <fullName evidence="2">NADH-quinone oxidoreductase subunit E</fullName>
    </recommendedName>
    <alternativeName>
        <fullName evidence="7">NADH dehydrogenase I subunit E</fullName>
    </alternativeName>
    <alternativeName>
        <fullName evidence="8">NDH-1 subunit E</fullName>
    </alternativeName>
</protein>
<dbReference type="Gene3D" id="3.40.30.10">
    <property type="entry name" value="Glutaredoxin"/>
    <property type="match status" value="1"/>
</dbReference>
<evidence type="ECO:0000256" key="8">
    <source>
        <dbReference type="ARBA" id="ARBA00032788"/>
    </source>
</evidence>
<comment type="cofactor">
    <cofactor evidence="9">
        <name>[2Fe-2S] cluster</name>
        <dbReference type="ChEBI" id="CHEBI:190135"/>
    </cofactor>
</comment>
<dbReference type="InterPro" id="IPR041921">
    <property type="entry name" value="NuoE_N"/>
</dbReference>
<keyword evidence="11" id="KW-0371">Homeobox</keyword>
<dbReference type="EMBL" id="SMAO01000002">
    <property type="protein sequence ID" value="TCT23140.1"/>
    <property type="molecule type" value="Genomic_DNA"/>
</dbReference>
<keyword evidence="12" id="KW-1185">Reference proteome</keyword>
<dbReference type="PANTHER" id="PTHR43342">
    <property type="entry name" value="NADH-QUINONE OXIDOREDUCTASE, E SUBUNIT"/>
    <property type="match status" value="1"/>
</dbReference>
<name>A0A4R3N241_9GAMM</name>
<dbReference type="OrthoDB" id="9807941at2"/>
<proteinExistence type="inferred from homology"/>
<dbReference type="Proteomes" id="UP000295717">
    <property type="component" value="Unassembled WGS sequence"/>
</dbReference>
<dbReference type="InterPro" id="IPR002023">
    <property type="entry name" value="NuoE-like"/>
</dbReference>
<evidence type="ECO:0000256" key="2">
    <source>
        <dbReference type="ARBA" id="ARBA00019898"/>
    </source>
</evidence>
<keyword evidence="5 10" id="KW-0408">Iron</keyword>
<comment type="similarity">
    <text evidence="1">Belongs to the complex I 24 kDa subunit family.</text>
</comment>
<evidence type="ECO:0000256" key="10">
    <source>
        <dbReference type="PIRSR" id="PIRSR000216-1"/>
    </source>
</evidence>
<keyword evidence="4 10" id="KW-0479">Metal-binding</keyword>
<dbReference type="SUPFAM" id="SSF52833">
    <property type="entry name" value="Thioredoxin-like"/>
    <property type="match status" value="1"/>
</dbReference>
<dbReference type="GO" id="GO:0003677">
    <property type="term" value="F:DNA binding"/>
    <property type="evidence" value="ECO:0007669"/>
    <property type="project" value="UniProtKB-KW"/>
</dbReference>
<keyword evidence="6 10" id="KW-0411">Iron-sulfur</keyword>
<comment type="caution">
    <text evidence="11">The sequence shown here is derived from an EMBL/GenBank/DDBJ whole genome shotgun (WGS) entry which is preliminary data.</text>
</comment>
<evidence type="ECO:0000256" key="4">
    <source>
        <dbReference type="ARBA" id="ARBA00022723"/>
    </source>
</evidence>
<organism evidence="11 12">
    <name type="scientific">Thiobaca trueperi</name>
    <dbReference type="NCBI Taxonomy" id="127458"/>
    <lineage>
        <taxon>Bacteria</taxon>
        <taxon>Pseudomonadati</taxon>
        <taxon>Pseudomonadota</taxon>
        <taxon>Gammaproteobacteria</taxon>
        <taxon>Chromatiales</taxon>
        <taxon>Chromatiaceae</taxon>
        <taxon>Thiobaca</taxon>
    </lineage>
</organism>
<keyword evidence="3 10" id="KW-0001">2Fe-2S</keyword>
<dbReference type="Pfam" id="PF01257">
    <property type="entry name" value="2Fe-2S_thioredx"/>
    <property type="match status" value="1"/>
</dbReference>
<feature type="binding site" evidence="10">
    <location>
        <position position="131"/>
    </location>
    <ligand>
        <name>[2Fe-2S] cluster</name>
        <dbReference type="ChEBI" id="CHEBI:190135"/>
    </ligand>
</feature>
<dbReference type="InterPro" id="IPR028431">
    <property type="entry name" value="NADP_DH_HndA-like"/>
</dbReference>
<evidence type="ECO:0000313" key="11">
    <source>
        <dbReference type="EMBL" id="TCT23140.1"/>
    </source>
</evidence>